<keyword evidence="3" id="KW-0812">Transmembrane</keyword>
<dbReference type="PANTHER" id="PTHR37937:SF1">
    <property type="entry name" value="CONJUGATIVE TRANSFER: DNA TRANSPORT"/>
    <property type="match status" value="1"/>
</dbReference>
<feature type="region of interest" description="Disordered" evidence="6">
    <location>
        <begin position="385"/>
        <end position="404"/>
    </location>
</feature>
<proteinExistence type="predicted"/>
<feature type="signal peptide" evidence="7">
    <location>
        <begin position="1"/>
        <end position="17"/>
    </location>
</feature>
<dbReference type="InterPro" id="IPR027417">
    <property type="entry name" value="P-loop_NTPase"/>
</dbReference>
<feature type="chain" id="PRO_5045668920" description="TraD/TraG TraM recognition site domain-containing protein" evidence="7">
    <location>
        <begin position="18"/>
        <end position="853"/>
    </location>
</feature>
<dbReference type="Gene3D" id="3.40.50.300">
    <property type="entry name" value="P-loop containing nucleotide triphosphate hydrolases"/>
    <property type="match status" value="2"/>
</dbReference>
<organism evidence="9 10">
    <name type="scientific">Fodinicola feengrottensis</name>
    <dbReference type="NCBI Taxonomy" id="435914"/>
    <lineage>
        <taxon>Bacteria</taxon>
        <taxon>Bacillati</taxon>
        <taxon>Actinomycetota</taxon>
        <taxon>Actinomycetes</taxon>
        <taxon>Mycobacteriales</taxon>
        <taxon>Fodinicola</taxon>
    </lineage>
</organism>
<accession>A0ABN2GM06</accession>
<evidence type="ECO:0000256" key="7">
    <source>
        <dbReference type="SAM" id="SignalP"/>
    </source>
</evidence>
<evidence type="ECO:0000256" key="2">
    <source>
        <dbReference type="ARBA" id="ARBA00022475"/>
    </source>
</evidence>
<evidence type="ECO:0000313" key="9">
    <source>
        <dbReference type="EMBL" id="GAA1673530.1"/>
    </source>
</evidence>
<keyword evidence="5" id="KW-0472">Membrane</keyword>
<gene>
    <name evidence="9" type="ORF">GCM10009765_23590</name>
</gene>
<dbReference type="InterPro" id="IPR032689">
    <property type="entry name" value="TraG-D_C"/>
</dbReference>
<comment type="subcellular location">
    <subcellularLocation>
        <location evidence="1">Cell membrane</location>
        <topology evidence="1">Multi-pass membrane protein</topology>
    </subcellularLocation>
</comment>
<keyword evidence="10" id="KW-1185">Reference proteome</keyword>
<protein>
    <recommendedName>
        <fullName evidence="8">TraD/TraG TraM recognition site domain-containing protein</fullName>
    </recommendedName>
</protein>
<evidence type="ECO:0000256" key="3">
    <source>
        <dbReference type="ARBA" id="ARBA00022692"/>
    </source>
</evidence>
<feature type="region of interest" description="Disordered" evidence="6">
    <location>
        <begin position="806"/>
        <end position="853"/>
    </location>
</feature>
<feature type="domain" description="TraD/TraG TraM recognition site" evidence="8">
    <location>
        <begin position="664"/>
        <end position="729"/>
    </location>
</feature>
<keyword evidence="4" id="KW-1133">Transmembrane helix</keyword>
<comment type="caution">
    <text evidence="9">The sequence shown here is derived from an EMBL/GenBank/DDBJ whole genome shotgun (WGS) entry which is preliminary data.</text>
</comment>
<dbReference type="SUPFAM" id="SSF52540">
    <property type="entry name" value="P-loop containing nucleoside triphosphate hydrolases"/>
    <property type="match status" value="1"/>
</dbReference>
<keyword evidence="7" id="KW-0732">Signal</keyword>
<evidence type="ECO:0000313" key="10">
    <source>
        <dbReference type="Proteomes" id="UP001500618"/>
    </source>
</evidence>
<dbReference type="Proteomes" id="UP001500618">
    <property type="component" value="Unassembled WGS sequence"/>
</dbReference>
<dbReference type="CDD" id="cd01127">
    <property type="entry name" value="TrwB_TraG_TraD_VirD4"/>
    <property type="match status" value="1"/>
</dbReference>
<dbReference type="EMBL" id="BAAANY010000008">
    <property type="protein sequence ID" value="GAA1673530.1"/>
    <property type="molecule type" value="Genomic_DNA"/>
</dbReference>
<dbReference type="Pfam" id="PF12696">
    <property type="entry name" value="TraG-D_C"/>
    <property type="match status" value="1"/>
</dbReference>
<dbReference type="PANTHER" id="PTHR37937">
    <property type="entry name" value="CONJUGATIVE TRANSFER: DNA TRANSPORT"/>
    <property type="match status" value="1"/>
</dbReference>
<dbReference type="RefSeq" id="WP_344309734.1">
    <property type="nucleotide sequence ID" value="NZ_BAAANY010000008.1"/>
</dbReference>
<evidence type="ECO:0000256" key="1">
    <source>
        <dbReference type="ARBA" id="ARBA00004651"/>
    </source>
</evidence>
<evidence type="ECO:0000256" key="4">
    <source>
        <dbReference type="ARBA" id="ARBA00022989"/>
    </source>
</evidence>
<name>A0ABN2GM06_9ACTN</name>
<dbReference type="InterPro" id="IPR051539">
    <property type="entry name" value="T4SS-coupling_protein"/>
</dbReference>
<evidence type="ECO:0000256" key="6">
    <source>
        <dbReference type="SAM" id="MobiDB-lite"/>
    </source>
</evidence>
<evidence type="ECO:0000259" key="8">
    <source>
        <dbReference type="Pfam" id="PF12696"/>
    </source>
</evidence>
<keyword evidence="2" id="KW-1003">Cell membrane</keyword>
<reference evidence="9 10" key="1">
    <citation type="journal article" date="2019" name="Int. J. Syst. Evol. Microbiol.">
        <title>The Global Catalogue of Microorganisms (GCM) 10K type strain sequencing project: providing services to taxonomists for standard genome sequencing and annotation.</title>
        <authorList>
            <consortium name="The Broad Institute Genomics Platform"/>
            <consortium name="The Broad Institute Genome Sequencing Center for Infectious Disease"/>
            <person name="Wu L."/>
            <person name="Ma J."/>
        </authorList>
    </citation>
    <scope>NUCLEOTIDE SEQUENCE [LARGE SCALE GENOMIC DNA]</scope>
    <source>
        <strain evidence="9 10">JCM 14718</strain>
    </source>
</reference>
<sequence length="853" mass="91796">MTIATMLAAASSGPAVADLVAGPATADVSRGAIDGILATVGWLSENAACIALLLIGAVVASEVARLVARRRRETGQRDGAHQMILRPPPEVDVDAADAFWRHLRGLNVPAWRRWLYGQPHVAWEFTWVGRELTLSVWVPAGVPPTLIADAATAAWPGTTTRIARVTSATLPPLPAGAPHEGGRLVLATGGQLPLASEHTTDPLRPLLAACGDGKDSDVSVVQVLARPLPSTTGVRQSARHGIGRTLLMGLLDLIDPTVRRTRTPSTARSPVAARQQSAAAEKMIAPSWEVTVQYGVAVTTAPGGRAPKDPYPRLRGRAHAIATSFALYSGHNWFKRRRDTNIATHLTQRRLRGGSALSTTELAALAHVPVDRTIAELERANARPVAPPAAATITGPGRKRLGTGHGGRPISLSVDAARHHIHTIGTTGRGKSTFLSNLALDEADAKRGVVVLDPRGDLIDDILDRLPESAANRVVLIDPAQPEPRWGWNPLDGEPNIAADQLCGVFSQVFGKFWGPRADDTLRTSCLTLTRHAHANLSMIPSLLSNKKIRGRITAGLDDPDGLGSYWAWYESLPVSLQAQVIGPVLSRLRAFLLRDFVNQTIGKPYSTLNFAQVLDRGGILLARLPKGLLGSDSCQLLGSLLVSRIWQTVTARSAVPESERRDCTLILDEAPNFLNLPRSLDEIAAEARGYHLNLVLAHQHNPQFSAETQAAISANARNKIYFGVSPEDARNLEQHTEPIFNKYDLAHPDPYTAACRTVVEGGADTHPFTLHTDPPRQALGHAAQIRRRVAERATEATDRAQRLFAENTAKATRRLGLPRTLASEEKPDPDTGDSEIGDISDGVINDETDDDS</sequence>
<evidence type="ECO:0000256" key="5">
    <source>
        <dbReference type="ARBA" id="ARBA00023136"/>
    </source>
</evidence>
<feature type="compositionally biased region" description="Acidic residues" evidence="6">
    <location>
        <begin position="831"/>
        <end position="853"/>
    </location>
</feature>